<feature type="compositionally biased region" description="Basic and acidic residues" evidence="1">
    <location>
        <begin position="560"/>
        <end position="570"/>
    </location>
</feature>
<feature type="compositionally biased region" description="Polar residues" evidence="1">
    <location>
        <begin position="710"/>
        <end position="726"/>
    </location>
</feature>
<feature type="compositionally biased region" description="Basic and acidic residues" evidence="1">
    <location>
        <begin position="1047"/>
        <end position="1068"/>
    </location>
</feature>
<feature type="compositionally biased region" description="Basic and acidic residues" evidence="1">
    <location>
        <begin position="921"/>
        <end position="948"/>
    </location>
</feature>
<feature type="compositionally biased region" description="Basic residues" evidence="1">
    <location>
        <begin position="910"/>
        <end position="920"/>
    </location>
</feature>
<name>A0AAN9UTX5_9PEZI</name>
<evidence type="ECO:0000313" key="3">
    <source>
        <dbReference type="Proteomes" id="UP001320420"/>
    </source>
</evidence>
<feature type="compositionally biased region" description="Polar residues" evidence="1">
    <location>
        <begin position="1075"/>
        <end position="1096"/>
    </location>
</feature>
<feature type="region of interest" description="Disordered" evidence="1">
    <location>
        <begin position="781"/>
        <end position="1019"/>
    </location>
</feature>
<feature type="region of interest" description="Disordered" evidence="1">
    <location>
        <begin position="259"/>
        <end position="299"/>
    </location>
</feature>
<feature type="compositionally biased region" description="Acidic residues" evidence="1">
    <location>
        <begin position="969"/>
        <end position="994"/>
    </location>
</feature>
<gene>
    <name evidence="2" type="ORF">SLS62_004874</name>
</gene>
<feature type="region of interest" description="Disordered" evidence="1">
    <location>
        <begin position="68"/>
        <end position="95"/>
    </location>
</feature>
<evidence type="ECO:0000313" key="2">
    <source>
        <dbReference type="EMBL" id="KAK7753142.1"/>
    </source>
</evidence>
<feature type="region of interest" description="Disordered" evidence="1">
    <location>
        <begin position="1"/>
        <end position="25"/>
    </location>
</feature>
<feature type="compositionally biased region" description="Polar residues" evidence="1">
    <location>
        <begin position="397"/>
        <end position="411"/>
    </location>
</feature>
<organism evidence="2 3">
    <name type="scientific">Diatrype stigma</name>
    <dbReference type="NCBI Taxonomy" id="117547"/>
    <lineage>
        <taxon>Eukaryota</taxon>
        <taxon>Fungi</taxon>
        <taxon>Dikarya</taxon>
        <taxon>Ascomycota</taxon>
        <taxon>Pezizomycotina</taxon>
        <taxon>Sordariomycetes</taxon>
        <taxon>Xylariomycetidae</taxon>
        <taxon>Xylariales</taxon>
        <taxon>Diatrypaceae</taxon>
        <taxon>Diatrype</taxon>
    </lineage>
</organism>
<feature type="compositionally biased region" description="Basic and acidic residues" evidence="1">
    <location>
        <begin position="83"/>
        <end position="92"/>
    </location>
</feature>
<feature type="region of interest" description="Disordered" evidence="1">
    <location>
        <begin position="710"/>
        <end position="754"/>
    </location>
</feature>
<feature type="compositionally biased region" description="Polar residues" evidence="1">
    <location>
        <begin position="377"/>
        <end position="388"/>
    </location>
</feature>
<sequence length="1128" mass="124178">MGHKSKFTFPMPSRKPKEPPTISPPLTKVQKILGTGHINIDSLSVPNSNPRQWDVRSTGGISISVSESTTSLATDGKGYSNIENRENGDSAGRKHGHRIWDQESAVLPRFLRTAHSSNDELLNGKKSAGARSADYLDVTTDASSIRRQHSSSTIHSHYEKASVPLSVSQQTSNSAIARGLPPKAKALLDVEGVHINRLDSRKKKPPRLDLLMFTGRHRRQQQHQRQQQHPQQQQQQEVLSPEVEPVLGNNYVMKSPSLVSPRLEEPHQSPEMASRLLPTDQAAPPFSSTRPNRLRASSDTTHQLSDHYEQMLFINEPSPDLEPRSESPIESTICGGSSPIGSPPFFDPLPAPSRQIIRKRSENWSPTRRPSKESELSMFSGQAPSFQSIDPVAAKDSASSISSRYTRTSKASRTDKSILESDRQITSVLSLSDTDSDEEVVQSATRSSPFSQKSIPEDPRTAAPVRGPSSARQSVTGSIASDGSHAECYAQLNEYLGIPQSTPRSQNSRVRSKSTVRSNHSSTSTVLPFQATSRSSLEPSCFPDRSTRTSDGSSLLTQLRDSEYTVREAKAISLRPLVSTGGTPSWVPSIETTATPPRQPGTRTSLKSRSPEQPTPPMSPLSLESIEIYLQSPEPPQPPHREETMADDSSSSKELNNSRFMAVTKQEEMLLAALRNKRAMMRENGFELGEEDDELEDGVGYGEMSCIAQSGKGTSTMTPPAQNQGAKLQVPITGSGGRQPPKTVPKRRSSLVDGKLGRGTFSAICGDQYTQEQLKTLRYASAVDARPKTAGERSTSSSQSRSQASGSTGSRSRARVPRDRAFMYLEHPPMPQGLHESANASDPVLGSRHIADIIEETGNEEHHESEHQPRRATDEDRSPPRTASSTSDTRSRRERGREPESTEKRDEYKRRHHHDRHHHDQHQQQGREKVQEPERHHARADSDTKNDDLMLAAPRSRKQQLQRLSEDGRETDDDPDGDSDGYERDEDEESEIDFDAFPAPATHSGLFGSAIGGLNGSANSSIIGLGISGIGGSGAQAQEEDWMPPWAEKEQKNKGKGKEVERLKETADTFRPWSPFTQQQEQLQHMQRSETPTTPVSGGGHIRGKKSGVRLSAVGRKDSLLPWLGDDD</sequence>
<dbReference type="AlphaFoldDB" id="A0AAN9UTX5"/>
<feature type="compositionally biased region" description="Polar residues" evidence="1">
    <location>
        <begin position="470"/>
        <end position="481"/>
    </location>
</feature>
<feature type="compositionally biased region" description="Low complexity" evidence="1">
    <location>
        <begin position="223"/>
        <end position="236"/>
    </location>
</feature>
<accession>A0AAN9UTX5</accession>
<reference evidence="2 3" key="1">
    <citation type="submission" date="2024-02" db="EMBL/GenBank/DDBJ databases">
        <title>De novo assembly and annotation of 12 fungi associated with fruit tree decline syndrome in Ontario, Canada.</title>
        <authorList>
            <person name="Sulman M."/>
            <person name="Ellouze W."/>
            <person name="Ilyukhin E."/>
        </authorList>
    </citation>
    <scope>NUCLEOTIDE SEQUENCE [LARGE SCALE GENOMIC DNA]</scope>
    <source>
        <strain evidence="2 3">M11/M66-122</strain>
    </source>
</reference>
<feature type="region of interest" description="Disordered" evidence="1">
    <location>
        <begin position="217"/>
        <end position="239"/>
    </location>
</feature>
<proteinExistence type="predicted"/>
<feature type="compositionally biased region" description="Basic and acidic residues" evidence="1">
    <location>
        <begin position="889"/>
        <end position="909"/>
    </location>
</feature>
<feature type="region of interest" description="Disordered" evidence="1">
    <location>
        <begin position="1047"/>
        <end position="1128"/>
    </location>
</feature>
<dbReference type="EMBL" id="JAKJXP020000031">
    <property type="protein sequence ID" value="KAK7753142.1"/>
    <property type="molecule type" value="Genomic_DNA"/>
</dbReference>
<keyword evidence="3" id="KW-1185">Reference proteome</keyword>
<feature type="compositionally biased region" description="Polar residues" evidence="1">
    <location>
        <begin position="647"/>
        <end position="659"/>
    </location>
</feature>
<comment type="caution">
    <text evidence="2">The sequence shown here is derived from an EMBL/GenBank/DDBJ whole genome shotgun (WGS) entry which is preliminary data.</text>
</comment>
<feature type="region of interest" description="Disordered" evidence="1">
    <location>
        <begin position="496"/>
        <end position="659"/>
    </location>
</feature>
<feature type="compositionally biased region" description="Basic and acidic residues" evidence="1">
    <location>
        <begin position="412"/>
        <end position="423"/>
    </location>
</feature>
<feature type="compositionally biased region" description="Low complexity" evidence="1">
    <location>
        <begin position="793"/>
        <end position="811"/>
    </location>
</feature>
<feature type="compositionally biased region" description="Polar residues" evidence="1">
    <location>
        <begin position="286"/>
        <end position="299"/>
    </location>
</feature>
<feature type="compositionally biased region" description="Polar residues" evidence="1">
    <location>
        <begin position="442"/>
        <end position="454"/>
    </location>
</feature>
<feature type="compositionally biased region" description="Basic and acidic residues" evidence="1">
    <location>
        <begin position="859"/>
        <end position="879"/>
    </location>
</feature>
<feature type="compositionally biased region" description="Polar residues" evidence="1">
    <location>
        <begin position="549"/>
        <end position="559"/>
    </location>
</feature>
<feature type="region of interest" description="Disordered" evidence="1">
    <location>
        <begin position="347"/>
        <end position="482"/>
    </location>
</feature>
<evidence type="ECO:0000256" key="1">
    <source>
        <dbReference type="SAM" id="MobiDB-lite"/>
    </source>
</evidence>
<dbReference type="Proteomes" id="UP001320420">
    <property type="component" value="Unassembled WGS sequence"/>
</dbReference>
<feature type="compositionally biased region" description="Polar residues" evidence="1">
    <location>
        <begin position="590"/>
        <end position="612"/>
    </location>
</feature>
<feature type="compositionally biased region" description="Polar residues" evidence="1">
    <location>
        <begin position="499"/>
        <end position="538"/>
    </location>
</feature>
<protein>
    <submittedName>
        <fullName evidence="2">Uncharacterized protein</fullName>
    </submittedName>
</protein>